<evidence type="ECO:0008006" key="3">
    <source>
        <dbReference type="Google" id="ProtNLM"/>
    </source>
</evidence>
<dbReference type="EMBL" id="JAERTY010000001">
    <property type="protein sequence ID" value="MBL1407204.1"/>
    <property type="molecule type" value="Genomic_DNA"/>
</dbReference>
<organism evidence="1 2">
    <name type="scientific">Sphingobacterium faecale</name>
    <dbReference type="NCBI Taxonomy" id="2803775"/>
    <lineage>
        <taxon>Bacteria</taxon>
        <taxon>Pseudomonadati</taxon>
        <taxon>Bacteroidota</taxon>
        <taxon>Sphingobacteriia</taxon>
        <taxon>Sphingobacteriales</taxon>
        <taxon>Sphingobacteriaceae</taxon>
        <taxon>Sphingobacterium</taxon>
    </lineage>
</organism>
<evidence type="ECO:0000313" key="2">
    <source>
        <dbReference type="Proteomes" id="UP000625283"/>
    </source>
</evidence>
<accession>A0ABS1QY27</accession>
<keyword evidence="2" id="KW-1185">Reference proteome</keyword>
<evidence type="ECO:0000313" key="1">
    <source>
        <dbReference type="EMBL" id="MBL1407204.1"/>
    </source>
</evidence>
<name>A0ABS1QY27_9SPHI</name>
<dbReference type="Proteomes" id="UP000625283">
    <property type="component" value="Unassembled WGS sequence"/>
</dbReference>
<gene>
    <name evidence="1" type="ORF">JKG61_00420</name>
</gene>
<reference evidence="1 2" key="1">
    <citation type="submission" date="2021-01" db="EMBL/GenBank/DDBJ databases">
        <title>C459-1 draft genome sequence.</title>
        <authorList>
            <person name="Zhang X.-F."/>
        </authorList>
    </citation>
    <scope>NUCLEOTIDE SEQUENCE [LARGE SCALE GENOMIC DNA]</scope>
    <source>
        <strain evidence="2">C459-1</strain>
    </source>
</reference>
<dbReference type="PROSITE" id="PS51257">
    <property type="entry name" value="PROKAR_LIPOPROTEIN"/>
    <property type="match status" value="1"/>
</dbReference>
<sequence length="171" mass="18769">MKKKGMIMSMAIAGLVTVTSCNNQEKKDTSDTKVTETSEMRTKDPIVTDISYVVAKRYFVKNNVKSPIANTKIQTQDEFDKVFEAAAVMGEDGLPTVIDFDKQYVIAVVLPETDMETTLNPVSLQKSESGDVVFSYKKVIGEKQSHVSVPALVIVVDKTISGDIVTKEIGK</sequence>
<proteinExistence type="predicted"/>
<comment type="caution">
    <text evidence="1">The sequence shown here is derived from an EMBL/GenBank/DDBJ whole genome shotgun (WGS) entry which is preliminary data.</text>
</comment>
<dbReference type="RefSeq" id="WP_202101025.1">
    <property type="nucleotide sequence ID" value="NZ_JAERTY010000001.1"/>
</dbReference>
<protein>
    <recommendedName>
        <fullName evidence="3">Lipoprotein</fullName>
    </recommendedName>
</protein>